<evidence type="ECO:0000256" key="1">
    <source>
        <dbReference type="ARBA" id="ARBA00004245"/>
    </source>
</evidence>
<accession>A0A8C2EXT6</accession>
<organism evidence="16 17">
    <name type="scientific">Cyprinus carpio</name>
    <name type="common">Common carp</name>
    <dbReference type="NCBI Taxonomy" id="7962"/>
    <lineage>
        <taxon>Eukaryota</taxon>
        <taxon>Metazoa</taxon>
        <taxon>Chordata</taxon>
        <taxon>Craniata</taxon>
        <taxon>Vertebrata</taxon>
        <taxon>Euteleostomi</taxon>
        <taxon>Actinopterygii</taxon>
        <taxon>Neopterygii</taxon>
        <taxon>Teleostei</taxon>
        <taxon>Ostariophysi</taxon>
        <taxon>Cypriniformes</taxon>
        <taxon>Cyprinidae</taxon>
        <taxon>Cyprininae</taxon>
        <taxon>Cyprinus</taxon>
    </lineage>
</organism>
<dbReference type="InterPro" id="IPR041681">
    <property type="entry name" value="PH_9"/>
</dbReference>
<dbReference type="InterPro" id="IPR016343">
    <property type="entry name" value="Spectrin_bsu"/>
</dbReference>
<dbReference type="SMART" id="SM00150">
    <property type="entry name" value="SPEC"/>
    <property type="match status" value="16"/>
</dbReference>
<dbReference type="FunFam" id="1.20.58.60:FF:000083">
    <property type="entry name" value="Spectrin beta chain"/>
    <property type="match status" value="1"/>
</dbReference>
<dbReference type="FunFam" id="2.30.29.30:FF:000024">
    <property type="entry name" value="Spectrin beta chain"/>
    <property type="match status" value="1"/>
</dbReference>
<dbReference type="InterPro" id="IPR001605">
    <property type="entry name" value="PH_dom-spectrin-type"/>
</dbReference>
<feature type="domain" description="Calponin-homology (CH)" evidence="15">
    <location>
        <begin position="178"/>
        <end position="283"/>
    </location>
</feature>
<dbReference type="CDD" id="cd21246">
    <property type="entry name" value="CH_SPTB-like_rpt1"/>
    <property type="match status" value="1"/>
</dbReference>
<feature type="coiled-coil region" evidence="12">
    <location>
        <begin position="1302"/>
        <end position="1342"/>
    </location>
</feature>
<feature type="domain" description="Calponin-homology (CH)" evidence="15">
    <location>
        <begin position="54"/>
        <end position="158"/>
    </location>
</feature>
<dbReference type="FunFam" id="1.20.58.60:FF:000210">
    <property type="entry name" value="Spectrin beta chain"/>
    <property type="match status" value="1"/>
</dbReference>
<dbReference type="GO" id="GO:0051693">
    <property type="term" value="P:actin filament capping"/>
    <property type="evidence" value="ECO:0007669"/>
    <property type="project" value="UniProtKB-UniRule"/>
</dbReference>
<dbReference type="PROSITE" id="PS50003">
    <property type="entry name" value="PH_DOMAIN"/>
    <property type="match status" value="1"/>
</dbReference>
<keyword evidence="8 11" id="KW-0206">Cytoskeleton</keyword>
<evidence type="ECO:0000259" key="14">
    <source>
        <dbReference type="PROSITE" id="PS50003"/>
    </source>
</evidence>
<dbReference type="InterPro" id="IPR036872">
    <property type="entry name" value="CH_dom_sf"/>
</dbReference>
<dbReference type="Pfam" id="PF00435">
    <property type="entry name" value="Spectrin"/>
    <property type="match status" value="16"/>
</dbReference>
<dbReference type="GO" id="GO:0051015">
    <property type="term" value="F:actin filament binding"/>
    <property type="evidence" value="ECO:0007669"/>
    <property type="project" value="UniProtKB-ARBA"/>
</dbReference>
<comment type="subcellular location">
    <subcellularLocation>
        <location evidence="2">Cytoplasm</location>
        <location evidence="2">Cell cortex</location>
    </subcellularLocation>
    <subcellularLocation>
        <location evidence="1">Cytoplasm</location>
        <location evidence="1">Cytoskeleton</location>
    </subcellularLocation>
</comment>
<dbReference type="CDD" id="cd00176">
    <property type="entry name" value="SPEC"/>
    <property type="match status" value="8"/>
</dbReference>
<feature type="region of interest" description="Disordered" evidence="13">
    <location>
        <begin position="2153"/>
        <end position="2196"/>
    </location>
</feature>
<keyword evidence="4 11" id="KW-0117">Actin capping</keyword>
<proteinExistence type="inferred from homology"/>
<dbReference type="InterPro" id="IPR001849">
    <property type="entry name" value="PH_domain"/>
</dbReference>
<evidence type="ECO:0000259" key="15">
    <source>
        <dbReference type="PROSITE" id="PS50021"/>
    </source>
</evidence>
<dbReference type="SUPFAM" id="SSF50729">
    <property type="entry name" value="PH domain-like"/>
    <property type="match status" value="1"/>
</dbReference>
<evidence type="ECO:0000256" key="2">
    <source>
        <dbReference type="ARBA" id="ARBA00004544"/>
    </source>
</evidence>
<evidence type="ECO:0000256" key="13">
    <source>
        <dbReference type="SAM" id="MobiDB-lite"/>
    </source>
</evidence>
<dbReference type="SMART" id="SM00233">
    <property type="entry name" value="PH"/>
    <property type="match status" value="1"/>
</dbReference>
<dbReference type="FunFam" id="1.20.58.60:FF:000011">
    <property type="entry name" value="Spectrin beta chain"/>
    <property type="match status" value="1"/>
</dbReference>
<evidence type="ECO:0000313" key="16">
    <source>
        <dbReference type="Ensembl" id="ENSCCRP00020047799.1"/>
    </source>
</evidence>
<protein>
    <recommendedName>
        <fullName evidence="11">Spectrin beta chain</fullName>
    </recommendedName>
</protein>
<sequence length="2196" mass="254543">MTSTTDFDNAEITQQYSRINTRFELSDEELDNDNSSARLFERSRIKALADEREAVQKKTFTKWVNSILARVSCRISDLYLDLRDGRMLIKLLEVLSGERLPKPTKGRMRIHCLENVDKALQFLKEQRVHLENMGSHDIVDGNHRLILGLIWTIILRFQIQDIIVETGQADQTGRQETRSAKDALLLWCQMKTAGYPNVNITNFTTSWKDGMAFNALIHKHRPDLVDYGNLQRSNPTHNLQQAFNVAEKKLGVTKLLDPEDVFTENPDEKSIITYVVAFYHYFSKMKALAVEGKRVGKVLDQAIETEKMTEKYETLSSDLLTWIEQTIIVLNNRKLANSLTGVQQQLQAFNSYRTVEKPPKFQEKGNLEVLLFTIQSRMRANNQRVYTPKEGALVSDINKAWERLEKAEHDRERVLRDELIRQEKLEQMARRFDRKAAMRETWLLENQRLVSQDNFGYDLPAVEAAKKKHDAIETDIAAYEERVQALVALSKELEAERYHDAKRIDARKDNILRLWDYLQELLKARRGRLDKNLTLQRIFQEMLHIITWMDEMKSRLLSPDFGKHLLEVEDLLQKHSLLEADIAVQAERVRSANAAALKFANGDSEYSYKPCDPQVIRDRVQHLDLCYQELCALAAQRKARLEQSRRLWNFLWEIAELEGWIREKEHIFSSLDYGKDLTSVLVLQSKHSVFEDELAARRDNLKHVMDEGESMIQAKHLGSPKVQQRMDDVRNQWQQLEELAAFRKQNLLDTQCFFQFQGDSSGWARRRPGWLSILAQEMGNIQARVDDVNKAAKQLEDSRHPQTKQVKDCQTRLNRRWEAFKAMVEDKKHKVDSALSLHNYDLECDETESWIKEKTRVIESTQDLGNDLAAVITIQRKLFGMERDLVAIQDKLDFLRNEAQKLVKDHPENASDIFARQEELDAAWDTLKRTLKNREDSLGEVSKLQTFLQDMDDFQAWLFKTQKAVASEDMPDGLPEAEQFLSLHDAVRADMDGHEEDYHRVRDTGAAVIQDQEDDPQYQQLEQRLVGLDKGWDELHKMWDSRKSFLDQGLGFQQFMRDAKQAEAILNNQEYTLAHIDKPDTLDGAEKALKKHEDFVTTMDANEEKILSTLETGQRLVDSGNLYSERVNDKMGSIEDRYNKNRDKAKEVSGKLKDNRELKHFLQNTQDLTLWINEKMLTAQDTSYDEARNLHSKWQKHQAFMAELASNKDWLHNIDKEGQELMDSKPEFEPIVTDRLAKLHELWDKLESTTQEKARLLFDANRSELFDQSLADLKKWLAELQQQLQGDVDEEVKDLTSANILLKKHQMTENQVRDRARELEELQEAVEQHASLREDQPELEVEQQTLQRDFQKLFTPLAQRRGKLEAAKAVHQFFRDLADEILWVNERLPMAMSEDHGNNLQTVQLLLKKNQSLQKEIDGHQPRIDEVLERGQRMVAAAEGCPEEEQMSEEMKKLQEVWAKLQDEMAKRRARLYGSNEAQQYYNDADEAEAWIGEQELYMISDEKAKDEQSAMVMLKRHLLMKQVVDDYAHSIQQLADRSQKMLAEEHPDGEAIIRRQGQVDKQYAGLKELAEDRKKQLDHTYHHFLLSREVEDLDHWIAERDVVASSQEMGQDLDHVTILQDKFREFARETGTVGQERVDTVNRIIDEMIETGHSEAATLAEWKDGINESWADLLELVDTRAQHLKASYDLLKYFDDGKELVAHIEEKKNELPDDLGEDFSKAESFHRMHAAFERAISSLGKQVKQFQETATRLYAQYAGDQATAIQVTEKEVVEAWNGLLAACAGRRKQLEETADKFRFFTMVRDLLAWMESIIQQIETQEKPRDVSSVELLMKYHQGIRAEIETRGPKFNQCVELGRALLKRKHKDSEEINEKLMQLVEKRKEMMLKWDERWDWLRLLLEVCQFARDASVAEAWLIAQEPYVASRDLGETVDEVEKLLKRHEAFEKSTATWEERFSALERLTTLELMEIRKQQQDILQYRQEPSSVGADGTAGDSTVPLISEMQESGSLELDPSTSFQVTKEAEKAATLPTESSQVQPVLMEGTLSRKHEMEGPNKKASNRSWNNLYCVLKPGQLSAYKDAKSFSHSVTYHGEEPLNLSNASCEILTNYKKKKLVFKLQLEDGSEYLFQCKDEEELQNWTQAIEQAAQALTEEPVAGPSGVKAQSLPPPSSSTLEVPSTKKEKEKRFSLFAKKK</sequence>
<dbReference type="FunFam" id="1.20.58.60:FF:000018">
    <property type="entry name" value="Spectrin beta chain"/>
    <property type="match status" value="1"/>
</dbReference>
<dbReference type="SUPFAM" id="SSF47576">
    <property type="entry name" value="Calponin-homology domain, CH-domain"/>
    <property type="match status" value="1"/>
</dbReference>
<evidence type="ECO:0000313" key="17">
    <source>
        <dbReference type="Proteomes" id="UP000694701"/>
    </source>
</evidence>
<dbReference type="Proteomes" id="UP000694701">
    <property type="component" value="Unplaced"/>
</dbReference>
<dbReference type="FunFam" id="1.20.58.60:FF:000338">
    <property type="entry name" value="Spectrin beta chain"/>
    <property type="match status" value="1"/>
</dbReference>
<dbReference type="Pfam" id="PF15410">
    <property type="entry name" value="PH_9"/>
    <property type="match status" value="1"/>
</dbReference>
<keyword evidence="6" id="KW-0677">Repeat</keyword>
<name>A0A8C2EXT6_CYPCA</name>
<evidence type="ECO:0000256" key="11">
    <source>
        <dbReference type="PIRNR" id="PIRNR002297"/>
    </source>
</evidence>
<feature type="domain" description="PH" evidence="14">
    <location>
        <begin position="2040"/>
        <end position="2150"/>
    </location>
</feature>
<dbReference type="SUPFAM" id="SSF46966">
    <property type="entry name" value="Spectrin repeat"/>
    <property type="match status" value="13"/>
</dbReference>
<dbReference type="Gene3D" id="1.10.418.10">
    <property type="entry name" value="Calponin-like domain"/>
    <property type="match status" value="2"/>
</dbReference>
<dbReference type="InterPro" id="IPR002017">
    <property type="entry name" value="Spectrin_repeat"/>
</dbReference>
<keyword evidence="5 11" id="KW-0963">Cytoplasm</keyword>
<feature type="compositionally biased region" description="Basic and acidic residues" evidence="13">
    <location>
        <begin position="2180"/>
        <end position="2189"/>
    </location>
</feature>
<reference evidence="16" key="1">
    <citation type="submission" date="2025-08" db="UniProtKB">
        <authorList>
            <consortium name="Ensembl"/>
        </authorList>
    </citation>
    <scope>IDENTIFICATION</scope>
</reference>
<dbReference type="CDD" id="cd21319">
    <property type="entry name" value="CH_SPTB_rpt2"/>
    <property type="match status" value="1"/>
</dbReference>
<dbReference type="PROSITE" id="PS00020">
    <property type="entry name" value="ACTININ_2"/>
    <property type="match status" value="1"/>
</dbReference>
<comment type="similarity">
    <text evidence="3 11">Belongs to the spectrin family.</text>
</comment>
<dbReference type="PROSITE" id="PS00019">
    <property type="entry name" value="ACTININ_1"/>
    <property type="match status" value="1"/>
</dbReference>
<keyword evidence="12" id="KW-0175">Coiled coil</keyword>
<dbReference type="PIRSF" id="PIRSF002297">
    <property type="entry name" value="Spectrin_beta_subunit"/>
    <property type="match status" value="1"/>
</dbReference>
<dbReference type="SMART" id="SM00033">
    <property type="entry name" value="CH"/>
    <property type="match status" value="2"/>
</dbReference>
<evidence type="ECO:0000256" key="6">
    <source>
        <dbReference type="ARBA" id="ARBA00022737"/>
    </source>
</evidence>
<dbReference type="Pfam" id="PF00307">
    <property type="entry name" value="CH"/>
    <property type="match status" value="2"/>
</dbReference>
<evidence type="ECO:0000256" key="5">
    <source>
        <dbReference type="ARBA" id="ARBA00022490"/>
    </source>
</evidence>
<evidence type="ECO:0000256" key="3">
    <source>
        <dbReference type="ARBA" id="ARBA00006826"/>
    </source>
</evidence>
<dbReference type="GO" id="GO:0016020">
    <property type="term" value="C:membrane"/>
    <property type="evidence" value="ECO:0007669"/>
    <property type="project" value="UniProtKB-ARBA"/>
</dbReference>
<dbReference type="FunFam" id="1.10.418.10:FF:000004">
    <property type="entry name" value="Spectrin beta chain"/>
    <property type="match status" value="1"/>
</dbReference>
<dbReference type="GO" id="GO:0005829">
    <property type="term" value="C:cytosol"/>
    <property type="evidence" value="ECO:0007669"/>
    <property type="project" value="UniProtKB-ARBA"/>
</dbReference>
<comment type="function">
    <text evidence="9">Spectrin is the major constituent of the cytoskeletal network underlying the erythrocyte plasma membrane. It associates with band 4.1 and actin to form the cytoskeletal superstructure of the erythrocyte plasma membrane.</text>
</comment>
<dbReference type="FunFam" id="1.20.58.60:FF:000033">
    <property type="entry name" value="Spectrin beta chain"/>
    <property type="match status" value="1"/>
</dbReference>
<keyword evidence="7 11" id="KW-0009">Actin-binding</keyword>
<dbReference type="FunFam" id="1.10.418.10:FF:000003">
    <property type="entry name" value="Spectrin beta chain"/>
    <property type="match status" value="1"/>
</dbReference>
<evidence type="ECO:0000256" key="9">
    <source>
        <dbReference type="ARBA" id="ARBA00059462"/>
    </source>
</evidence>
<dbReference type="InterPro" id="IPR018159">
    <property type="entry name" value="Spectrin/alpha-actinin"/>
</dbReference>
<dbReference type="InterPro" id="IPR001715">
    <property type="entry name" value="CH_dom"/>
</dbReference>
<dbReference type="FunFam" id="1.20.58.60:FF:000049">
    <property type="entry name" value="Spectrin beta chain"/>
    <property type="match status" value="1"/>
</dbReference>
<dbReference type="Gene3D" id="2.30.29.30">
    <property type="entry name" value="Pleckstrin-homology domain (PH domain)/Phosphotyrosine-binding domain (PTB)"/>
    <property type="match status" value="1"/>
</dbReference>
<dbReference type="GO" id="GO:0005543">
    <property type="term" value="F:phospholipid binding"/>
    <property type="evidence" value="ECO:0007669"/>
    <property type="project" value="InterPro"/>
</dbReference>
<evidence type="ECO:0000256" key="7">
    <source>
        <dbReference type="ARBA" id="ARBA00023203"/>
    </source>
</evidence>
<dbReference type="FunFam" id="1.20.58.60:FF:000214">
    <property type="entry name" value="Spectrin beta chain"/>
    <property type="match status" value="1"/>
</dbReference>
<dbReference type="InterPro" id="IPR011993">
    <property type="entry name" value="PH-like_dom_sf"/>
</dbReference>
<feature type="coiled-coil region" evidence="12">
    <location>
        <begin position="462"/>
        <end position="496"/>
    </location>
</feature>
<dbReference type="Ensembl" id="ENSCCRT00020052093.1">
    <property type="protein sequence ID" value="ENSCCRP00020047799.1"/>
    <property type="gene ID" value="ENSCCRG00020011148.1"/>
</dbReference>
<dbReference type="PROSITE" id="PS50021">
    <property type="entry name" value="CH"/>
    <property type="match status" value="2"/>
</dbReference>
<dbReference type="FunFam" id="1.20.58.60:FF:000019">
    <property type="entry name" value="Spectrin beta chain"/>
    <property type="match status" value="1"/>
</dbReference>
<dbReference type="GO" id="GO:0008091">
    <property type="term" value="C:spectrin"/>
    <property type="evidence" value="ECO:0007669"/>
    <property type="project" value="InterPro"/>
</dbReference>
<dbReference type="PANTHER" id="PTHR11915">
    <property type="entry name" value="SPECTRIN/FILAMIN RELATED CYTOSKELETAL PROTEIN"/>
    <property type="match status" value="1"/>
</dbReference>
<evidence type="ECO:0000256" key="12">
    <source>
        <dbReference type="SAM" id="Coils"/>
    </source>
</evidence>
<dbReference type="GO" id="GO:0005200">
    <property type="term" value="F:structural constituent of cytoskeleton"/>
    <property type="evidence" value="ECO:0007669"/>
    <property type="project" value="UniProtKB-UniRule"/>
</dbReference>
<evidence type="ECO:0000256" key="10">
    <source>
        <dbReference type="ARBA" id="ARBA00062945"/>
    </source>
</evidence>
<dbReference type="CDD" id="cd10571">
    <property type="entry name" value="PH_beta_spectrin"/>
    <property type="match status" value="1"/>
</dbReference>
<evidence type="ECO:0000256" key="8">
    <source>
        <dbReference type="ARBA" id="ARBA00023212"/>
    </source>
</evidence>
<evidence type="ECO:0000256" key="4">
    <source>
        <dbReference type="ARBA" id="ARBA00022467"/>
    </source>
</evidence>
<comment type="subunit">
    <text evidence="10">Composed of nonhomologous chains, alpha and beta, which aggregate to form dimers, tetramers, and higher polymers. Interacts with BCAM.</text>
</comment>
<dbReference type="InterPro" id="IPR001589">
    <property type="entry name" value="Actinin_actin-bd_CS"/>
</dbReference>
<feature type="coiled-coil region" evidence="12">
    <location>
        <begin position="1862"/>
        <end position="1889"/>
    </location>
</feature>
<feature type="coiled-coil region" evidence="12">
    <location>
        <begin position="878"/>
        <end position="905"/>
    </location>
</feature>
<dbReference type="PRINTS" id="PR00683">
    <property type="entry name" value="SPECTRINPH"/>
</dbReference>
<dbReference type="Gene3D" id="1.20.58.60">
    <property type="match status" value="11"/>
</dbReference>
<dbReference type="GO" id="GO:0014731">
    <property type="term" value="C:spectrin-associated cytoskeleton"/>
    <property type="evidence" value="ECO:0007669"/>
    <property type="project" value="UniProtKB-ARBA"/>
</dbReference>